<keyword evidence="4" id="KW-1185">Reference proteome</keyword>
<feature type="repeat" description="PPR" evidence="2">
    <location>
        <begin position="37"/>
        <end position="71"/>
    </location>
</feature>
<comment type="caution">
    <text evidence="3">The sequence shown here is derived from an EMBL/GenBank/DDBJ whole genome shotgun (WGS) entry which is preliminary data.</text>
</comment>
<evidence type="ECO:0008006" key="5">
    <source>
        <dbReference type="Google" id="ProtNLM"/>
    </source>
</evidence>
<organism evidence="3 4">
    <name type="scientific">Stephania yunnanensis</name>
    <dbReference type="NCBI Taxonomy" id="152371"/>
    <lineage>
        <taxon>Eukaryota</taxon>
        <taxon>Viridiplantae</taxon>
        <taxon>Streptophyta</taxon>
        <taxon>Embryophyta</taxon>
        <taxon>Tracheophyta</taxon>
        <taxon>Spermatophyta</taxon>
        <taxon>Magnoliopsida</taxon>
        <taxon>Ranunculales</taxon>
        <taxon>Menispermaceae</taxon>
        <taxon>Menispermoideae</taxon>
        <taxon>Cissampelideae</taxon>
        <taxon>Stephania</taxon>
    </lineage>
</organism>
<dbReference type="InterPro" id="IPR046848">
    <property type="entry name" value="E_motif"/>
</dbReference>
<dbReference type="EMBL" id="JBBNAF010000013">
    <property type="protein sequence ID" value="KAK9086586.1"/>
    <property type="molecule type" value="Genomic_DNA"/>
</dbReference>
<sequence length="640" mass="71331">MTCSQFLRSTTSKITALARSGHVNMARKLFDEMPQRDLITWNSMLSSYSQLGLAQDALTLFKKMKTEGVKPDHYSFTAALSATANAFEARQGPIIHGVVVKSGFHAWLPVGNSLIDMYGKCLNLDGARKVFEEMDWRNEISWCSMLYACVNTEEFDAARRVFSDMSNRIAVAWNILISGYAQCREVELCVNLFEQMRTCSCKPDLWTYAALMNMCADELQEEPFCGQMIHACVAKSGWDSATEVNNSILSFYAKRSCVTDAVRIFESIAAPTQVTWNTMIDACMRCGEVSAARLLFQQAPEKNVISWTTMIAGYARNGHEEMALAQFVEMMKCVKPDDFTFGAAIHACSSLALLGHGRMVHGCAVHYGFHSYIYVGNGLVNMYSKCGDVGASYQSFNDIIRKDLISWNAMLFGFGLHGQAFEALRVYDEMVVSSVRPDKVTFIGLLMACSHSGLIKRGKAIFESMWSVHRVAPEADHIACMVDMLCRGGYLKEASELVEKHSKASKTSSCEILLSACAVHGNFGLAEKFCSDVIMEEPQKDGGYVMMSNMYCASGQWKEAEMVRKAMLKKGVKKKPGCSWIEVQNKLMVFVAGTCSNPCMEEICKLLIFLESEMRNPSFIGFFENYSSFCIAISDIELVC</sequence>
<dbReference type="InterPro" id="IPR011990">
    <property type="entry name" value="TPR-like_helical_dom_sf"/>
</dbReference>
<feature type="repeat" description="PPR" evidence="2">
    <location>
        <begin position="403"/>
        <end position="437"/>
    </location>
</feature>
<evidence type="ECO:0000313" key="3">
    <source>
        <dbReference type="EMBL" id="KAK9086586.1"/>
    </source>
</evidence>
<protein>
    <recommendedName>
        <fullName evidence="5">Pentatricopeptide repeat-containing protein</fullName>
    </recommendedName>
</protein>
<dbReference type="PROSITE" id="PS51375">
    <property type="entry name" value="PPR"/>
    <property type="match status" value="4"/>
</dbReference>
<feature type="repeat" description="PPR" evidence="2">
    <location>
        <begin position="272"/>
        <end position="306"/>
    </location>
</feature>
<dbReference type="Pfam" id="PF13041">
    <property type="entry name" value="PPR_2"/>
    <property type="match status" value="4"/>
</dbReference>
<dbReference type="Proteomes" id="UP001420932">
    <property type="component" value="Unassembled WGS sequence"/>
</dbReference>
<gene>
    <name evidence="3" type="ORF">Syun_028980</name>
</gene>
<dbReference type="GO" id="GO:0003723">
    <property type="term" value="F:RNA binding"/>
    <property type="evidence" value="ECO:0007669"/>
    <property type="project" value="InterPro"/>
</dbReference>
<dbReference type="Gene3D" id="1.25.40.10">
    <property type="entry name" value="Tetratricopeptide repeat domain"/>
    <property type="match status" value="4"/>
</dbReference>
<dbReference type="AlphaFoldDB" id="A0AAP0E4T4"/>
<dbReference type="Pfam" id="PF20431">
    <property type="entry name" value="E_motif"/>
    <property type="match status" value="1"/>
</dbReference>
<dbReference type="InterPro" id="IPR046960">
    <property type="entry name" value="PPR_At4g14850-like_plant"/>
</dbReference>
<keyword evidence="1" id="KW-0677">Repeat</keyword>
<evidence type="ECO:0000256" key="1">
    <source>
        <dbReference type="ARBA" id="ARBA00022737"/>
    </source>
</evidence>
<reference evidence="3 4" key="1">
    <citation type="submission" date="2024-01" db="EMBL/GenBank/DDBJ databases">
        <title>Genome assemblies of Stephania.</title>
        <authorList>
            <person name="Yang L."/>
        </authorList>
    </citation>
    <scope>NUCLEOTIDE SEQUENCE [LARGE SCALE GENOMIC DNA]</scope>
    <source>
        <strain evidence="3">YNDBR</strain>
        <tissue evidence="3">Leaf</tissue>
    </source>
</reference>
<dbReference type="FunFam" id="1.25.40.10:FF:000441">
    <property type="entry name" value="Pentatricopeptide repeat-containing protein mitochondrial"/>
    <property type="match status" value="1"/>
</dbReference>
<dbReference type="Pfam" id="PF01535">
    <property type="entry name" value="PPR"/>
    <property type="match status" value="2"/>
</dbReference>
<dbReference type="PANTHER" id="PTHR47926">
    <property type="entry name" value="PENTATRICOPEPTIDE REPEAT-CONTAINING PROTEIN"/>
    <property type="match status" value="1"/>
</dbReference>
<dbReference type="FunFam" id="1.25.40.10:FF:000090">
    <property type="entry name" value="Pentatricopeptide repeat-containing protein, chloroplastic"/>
    <property type="match status" value="1"/>
</dbReference>
<evidence type="ECO:0000313" key="4">
    <source>
        <dbReference type="Proteomes" id="UP001420932"/>
    </source>
</evidence>
<accession>A0AAP0E4T4</accession>
<dbReference type="GO" id="GO:0009451">
    <property type="term" value="P:RNA modification"/>
    <property type="evidence" value="ECO:0007669"/>
    <property type="project" value="InterPro"/>
</dbReference>
<evidence type="ECO:0000256" key="2">
    <source>
        <dbReference type="PROSITE-ProRule" id="PRU00708"/>
    </source>
</evidence>
<name>A0AAP0E4T4_9MAGN</name>
<dbReference type="PANTHER" id="PTHR47926:SF465">
    <property type="entry name" value="PENTATRICOPEPTIDE REPEAT (PPR-LIKE) SUPERFAMILY PROTEIN"/>
    <property type="match status" value="1"/>
</dbReference>
<proteinExistence type="predicted"/>
<feature type="repeat" description="PPR" evidence="2">
    <location>
        <begin position="169"/>
        <end position="203"/>
    </location>
</feature>
<dbReference type="NCBIfam" id="TIGR00756">
    <property type="entry name" value="PPR"/>
    <property type="match status" value="6"/>
</dbReference>
<dbReference type="InterPro" id="IPR002885">
    <property type="entry name" value="PPR_rpt"/>
</dbReference>